<feature type="compositionally biased region" description="Low complexity" evidence="1">
    <location>
        <begin position="289"/>
        <end position="299"/>
    </location>
</feature>
<feature type="signal peptide" evidence="2">
    <location>
        <begin position="1"/>
        <end position="24"/>
    </location>
</feature>
<organism evidence="3 4">
    <name type="scientific">Ensete ventricosum</name>
    <name type="common">Abyssinian banana</name>
    <name type="synonym">Musa ensete</name>
    <dbReference type="NCBI Taxonomy" id="4639"/>
    <lineage>
        <taxon>Eukaryota</taxon>
        <taxon>Viridiplantae</taxon>
        <taxon>Streptophyta</taxon>
        <taxon>Embryophyta</taxon>
        <taxon>Tracheophyta</taxon>
        <taxon>Spermatophyta</taxon>
        <taxon>Magnoliopsida</taxon>
        <taxon>Liliopsida</taxon>
        <taxon>Zingiberales</taxon>
        <taxon>Musaceae</taxon>
        <taxon>Ensete</taxon>
    </lineage>
</organism>
<feature type="compositionally biased region" description="Basic and acidic residues" evidence="1">
    <location>
        <begin position="64"/>
        <end position="84"/>
    </location>
</feature>
<feature type="compositionally biased region" description="Basic residues" evidence="1">
    <location>
        <begin position="336"/>
        <end position="350"/>
    </location>
</feature>
<feature type="chain" id="PRO_5019124351" evidence="2">
    <location>
        <begin position="25"/>
        <end position="456"/>
    </location>
</feature>
<feature type="region of interest" description="Disordered" evidence="1">
    <location>
        <begin position="273"/>
        <end position="351"/>
    </location>
</feature>
<evidence type="ECO:0000256" key="1">
    <source>
        <dbReference type="SAM" id="MobiDB-lite"/>
    </source>
</evidence>
<evidence type="ECO:0000256" key="2">
    <source>
        <dbReference type="SAM" id="SignalP"/>
    </source>
</evidence>
<comment type="caution">
    <text evidence="3">The sequence shown here is derived from an EMBL/GenBank/DDBJ whole genome shotgun (WGS) entry which is preliminary data.</text>
</comment>
<keyword evidence="2" id="KW-0732">Signal</keyword>
<gene>
    <name evidence="3" type="ORF">B296_00050500</name>
</gene>
<protein>
    <submittedName>
        <fullName evidence="3">Uncharacterized protein</fullName>
    </submittedName>
</protein>
<proteinExistence type="predicted"/>
<evidence type="ECO:0000313" key="4">
    <source>
        <dbReference type="Proteomes" id="UP000287651"/>
    </source>
</evidence>
<evidence type="ECO:0000313" key="3">
    <source>
        <dbReference type="EMBL" id="RRT35943.1"/>
    </source>
</evidence>
<sequence length="456" mass="48792">MRLPQTIPGAALAISCLIPVLSRAAAILSLGALRDVNRFEPAKDPSPDPVVIQSKLNPFDSESEMGKKGLESEQERDTRSPRRLREWSEADASFVPLTAPLNLFPLNPRAPRRLLSPDAVPRRSQRPRTPPLGNVDCLFAFLDPMEEQQRSSDGLLLDEIVEAVIARYRGWRTSYGGAVGTRSPRLRPPLLRLEGSDGRCCVRRSRCCEPLEGSVDHCSVCHQGGCAFGGCLTRMQWLAVPSPTDAQLKMITGCGHCGAGDYGCVEGARRQRATMMAEEKDDSAGLSRDGAGAAMAEGDGNVGAPQAEDGGDVGTRQAEGGGNGKGGSRQRFAGRGQRRLQKREKARYIGRQRVVATAQGGDGSDDGKGGVRLRWTEEKGREDGSAGGSASEGCAAVAVTVAAVLLVSPTKVVSSCGMPLAAGLHEVAARSRRRSCSRDWLWNRSGNTKDRCSDTR</sequence>
<feature type="region of interest" description="Disordered" evidence="1">
    <location>
        <begin position="39"/>
        <end position="84"/>
    </location>
</feature>
<name>A0A426X8Y7_ENSVE</name>
<dbReference type="EMBL" id="AMZH03024283">
    <property type="protein sequence ID" value="RRT35943.1"/>
    <property type="molecule type" value="Genomic_DNA"/>
</dbReference>
<dbReference type="AlphaFoldDB" id="A0A426X8Y7"/>
<dbReference type="Proteomes" id="UP000287651">
    <property type="component" value="Unassembled WGS sequence"/>
</dbReference>
<dbReference type="PROSITE" id="PS51257">
    <property type="entry name" value="PROKAR_LIPOPROTEIN"/>
    <property type="match status" value="1"/>
</dbReference>
<accession>A0A426X8Y7</accession>
<reference evidence="3 4" key="1">
    <citation type="journal article" date="2014" name="Agronomy (Basel)">
        <title>A Draft Genome Sequence for Ensete ventricosum, the Drought-Tolerant Tree Against Hunger.</title>
        <authorList>
            <person name="Harrison J."/>
            <person name="Moore K.A."/>
            <person name="Paszkiewicz K."/>
            <person name="Jones T."/>
            <person name="Grant M."/>
            <person name="Ambacheew D."/>
            <person name="Muzemil S."/>
            <person name="Studholme D.J."/>
        </authorList>
    </citation>
    <scope>NUCLEOTIDE SEQUENCE [LARGE SCALE GENOMIC DNA]</scope>
</reference>